<dbReference type="Proteomes" id="UP000594749">
    <property type="component" value="Chromosome"/>
</dbReference>
<reference evidence="2 3" key="1">
    <citation type="submission" date="2020-10" db="EMBL/GenBank/DDBJ databases">
        <title>Campylobacter and Helicobacter PacBio genomes.</title>
        <authorList>
            <person name="Lane C."/>
        </authorList>
    </citation>
    <scope>NUCLEOTIDE SEQUENCE [LARGE SCALE GENOMIC DNA]</scope>
    <source>
        <strain evidence="2 3">2016D-0077</strain>
    </source>
</reference>
<dbReference type="PANTHER" id="PTHR39639:SF1">
    <property type="entry name" value="DUF262 DOMAIN-CONTAINING PROTEIN"/>
    <property type="match status" value="1"/>
</dbReference>
<name>A0A7M1LH45_9BACT</name>
<evidence type="ECO:0000313" key="3">
    <source>
        <dbReference type="Proteomes" id="UP000594749"/>
    </source>
</evidence>
<dbReference type="AlphaFoldDB" id="A0A7M1LH45"/>
<keyword evidence="3" id="KW-1185">Reference proteome</keyword>
<dbReference type="EMBL" id="CP063078">
    <property type="protein sequence ID" value="QOQ87922.1"/>
    <property type="molecule type" value="Genomic_DNA"/>
</dbReference>
<feature type="domain" description="GmrSD restriction endonucleases N-terminal" evidence="1">
    <location>
        <begin position="55"/>
        <end position="194"/>
    </location>
</feature>
<organism evidence="2 3">
    <name type="scientific">Campylobacter corcagiensis</name>
    <dbReference type="NCBI Taxonomy" id="1448857"/>
    <lineage>
        <taxon>Bacteria</taxon>
        <taxon>Pseudomonadati</taxon>
        <taxon>Campylobacterota</taxon>
        <taxon>Epsilonproteobacteria</taxon>
        <taxon>Campylobacterales</taxon>
        <taxon>Campylobacteraceae</taxon>
        <taxon>Campylobacter</taxon>
    </lineage>
</organism>
<sequence length="376" mass="44782">MKTEYKYYNLKEDFEGEEVLEPTLDNYNDIYPLKGIRIDKGRMSIFEFKRKYDDKIKGNIVLNPDFQRDDKRWGDNQKSELIESILMGIPLPVIYFFQDKDGKNQVVDGRQRLTCIAEFLDDKFQLKKLKIIPDVNGKKFSELEPILQNKIEDYQLEIYTILPPTPEKVKFNIFDRLNRGGTKLNNQEMRNALYQGTSTKLIKELSELESFKIATDNSLNPITMKDRYLILRFISFYFLKKNQLCDIEYGSDIDEFLANAMKCINKQNYDFYKEFINQFDKVMTYISKNYGDCVFRFESKDGSDRKRPINMGLFEVITYMFFIAMEKNIKIDIEKLKKLKKYEFDKPERFTYGIDSKDNIKFRFNTIDNFLKGCND</sequence>
<dbReference type="InterPro" id="IPR004919">
    <property type="entry name" value="GmrSD_N"/>
</dbReference>
<protein>
    <submittedName>
        <fullName evidence="2">DUF262 domain-containing protein</fullName>
    </submittedName>
</protein>
<evidence type="ECO:0000313" key="2">
    <source>
        <dbReference type="EMBL" id="QOQ87922.1"/>
    </source>
</evidence>
<dbReference type="PANTHER" id="PTHR39639">
    <property type="entry name" value="CHROMOSOME 16, WHOLE GENOME SHOTGUN SEQUENCE"/>
    <property type="match status" value="1"/>
</dbReference>
<evidence type="ECO:0000259" key="1">
    <source>
        <dbReference type="Pfam" id="PF03235"/>
    </source>
</evidence>
<dbReference type="Pfam" id="PF03235">
    <property type="entry name" value="GmrSD_N"/>
    <property type="match status" value="1"/>
</dbReference>
<proteinExistence type="predicted"/>
<accession>A0A7M1LH45</accession>
<dbReference type="OrthoDB" id="9787127at2"/>
<dbReference type="RefSeq" id="WP_025802129.1">
    <property type="nucleotide sequence ID" value="NZ_CP053842.1"/>
</dbReference>
<gene>
    <name evidence="2" type="ORF">IMC76_03740</name>
</gene>